<organism evidence="2 3">
    <name type="scientific">Neptunomonas marina</name>
    <dbReference type="NCBI Taxonomy" id="1815562"/>
    <lineage>
        <taxon>Bacteria</taxon>
        <taxon>Pseudomonadati</taxon>
        <taxon>Pseudomonadota</taxon>
        <taxon>Gammaproteobacteria</taxon>
        <taxon>Oceanospirillales</taxon>
        <taxon>Oceanospirillaceae</taxon>
        <taxon>Neptunomonas</taxon>
    </lineage>
</organism>
<proteinExistence type="inferred from homology"/>
<dbReference type="HAMAP" id="MF_00386">
    <property type="entry name" value="UPF0161_YidD"/>
    <property type="match status" value="1"/>
</dbReference>
<dbReference type="RefSeq" id="WP_127692434.1">
    <property type="nucleotide sequence ID" value="NZ_SACQ01000001.1"/>
</dbReference>
<dbReference type="Proteomes" id="UP000282818">
    <property type="component" value="Unassembled WGS sequence"/>
</dbReference>
<evidence type="ECO:0000313" key="2">
    <source>
        <dbReference type="EMBL" id="RVU32265.1"/>
    </source>
</evidence>
<comment type="function">
    <text evidence="1">Could be involved in insertion of integral membrane proteins into the membrane.</text>
</comment>
<protein>
    <recommendedName>
        <fullName evidence="1">Putative membrane protein insertion efficiency factor</fullName>
    </recommendedName>
</protein>
<comment type="similarity">
    <text evidence="1">Belongs to the UPF0161 family.</text>
</comment>
<sequence length="90" mass="10090">MLEKLIKTLLTGLVRGYQLLISPLLGNNCRFYPSCSHYMIEAIETHGIFKGTWLGLKRIGRCHPWNDGGIDPVPPKCGCEPSPSEQVKKH</sequence>
<keyword evidence="3" id="KW-1185">Reference proteome</keyword>
<dbReference type="Pfam" id="PF01809">
    <property type="entry name" value="YidD"/>
    <property type="match status" value="1"/>
</dbReference>
<dbReference type="PANTHER" id="PTHR33383">
    <property type="entry name" value="MEMBRANE PROTEIN INSERTION EFFICIENCY FACTOR-RELATED"/>
    <property type="match status" value="1"/>
</dbReference>
<gene>
    <name evidence="2" type="primary">yidD</name>
    <name evidence="2" type="ORF">EOE65_01025</name>
</gene>
<dbReference type="AlphaFoldDB" id="A0A437QCU1"/>
<keyword evidence="1" id="KW-1003">Cell membrane</keyword>
<dbReference type="EMBL" id="SACQ01000001">
    <property type="protein sequence ID" value="RVU32265.1"/>
    <property type="molecule type" value="Genomic_DNA"/>
</dbReference>
<evidence type="ECO:0000313" key="3">
    <source>
        <dbReference type="Proteomes" id="UP000282818"/>
    </source>
</evidence>
<keyword evidence="1" id="KW-0472">Membrane</keyword>
<dbReference type="InterPro" id="IPR002696">
    <property type="entry name" value="Membr_insert_effic_factor_YidD"/>
</dbReference>
<evidence type="ECO:0000256" key="1">
    <source>
        <dbReference type="HAMAP-Rule" id="MF_00386"/>
    </source>
</evidence>
<dbReference type="SMART" id="SM01234">
    <property type="entry name" value="Haemolytic"/>
    <property type="match status" value="1"/>
</dbReference>
<name>A0A437QCU1_9GAMM</name>
<comment type="subcellular location">
    <subcellularLocation>
        <location evidence="1">Cell membrane</location>
        <topology evidence="1">Peripheral membrane protein</topology>
        <orientation evidence="1">Cytoplasmic side</orientation>
    </subcellularLocation>
</comment>
<reference evidence="2 3" key="1">
    <citation type="submission" date="2019-01" db="EMBL/GenBank/DDBJ databases">
        <authorList>
            <person name="Chen W.-M."/>
        </authorList>
    </citation>
    <scope>NUCLEOTIDE SEQUENCE [LARGE SCALE GENOMIC DNA]</scope>
    <source>
        <strain evidence="2 3">HPM-16</strain>
    </source>
</reference>
<dbReference type="NCBIfam" id="TIGR00278">
    <property type="entry name" value="membrane protein insertion efficiency factor YidD"/>
    <property type="match status" value="1"/>
</dbReference>
<dbReference type="PANTHER" id="PTHR33383:SF1">
    <property type="entry name" value="MEMBRANE PROTEIN INSERTION EFFICIENCY FACTOR-RELATED"/>
    <property type="match status" value="1"/>
</dbReference>
<comment type="caution">
    <text evidence="2">The sequence shown here is derived from an EMBL/GenBank/DDBJ whole genome shotgun (WGS) entry which is preliminary data.</text>
</comment>
<accession>A0A437QCU1</accession>
<dbReference type="GO" id="GO:0005886">
    <property type="term" value="C:plasma membrane"/>
    <property type="evidence" value="ECO:0007669"/>
    <property type="project" value="UniProtKB-SubCell"/>
</dbReference>